<feature type="non-terminal residue" evidence="2">
    <location>
        <position position="275"/>
    </location>
</feature>
<organism evidence="2">
    <name type="scientific">marine sediment metagenome</name>
    <dbReference type="NCBI Taxonomy" id="412755"/>
    <lineage>
        <taxon>unclassified sequences</taxon>
        <taxon>metagenomes</taxon>
        <taxon>ecological metagenomes</taxon>
    </lineage>
</organism>
<dbReference type="AlphaFoldDB" id="X1L6A6"/>
<dbReference type="Pfam" id="PF00496">
    <property type="entry name" value="SBP_bac_5"/>
    <property type="match status" value="1"/>
</dbReference>
<dbReference type="SUPFAM" id="SSF53850">
    <property type="entry name" value="Periplasmic binding protein-like II"/>
    <property type="match status" value="1"/>
</dbReference>
<comment type="caution">
    <text evidence="2">The sequence shown here is derived from an EMBL/GenBank/DDBJ whole genome shotgun (WGS) entry which is preliminary data.</text>
</comment>
<protein>
    <recommendedName>
        <fullName evidence="1">Solute-binding protein family 5 domain-containing protein</fullName>
    </recommendedName>
</protein>
<dbReference type="GO" id="GO:1904680">
    <property type="term" value="F:peptide transmembrane transporter activity"/>
    <property type="evidence" value="ECO:0007669"/>
    <property type="project" value="TreeGrafter"/>
</dbReference>
<evidence type="ECO:0000259" key="1">
    <source>
        <dbReference type="Pfam" id="PF00496"/>
    </source>
</evidence>
<dbReference type="Gene3D" id="3.40.190.10">
    <property type="entry name" value="Periplasmic binding protein-like II"/>
    <property type="match status" value="1"/>
</dbReference>
<dbReference type="PANTHER" id="PTHR30290">
    <property type="entry name" value="PERIPLASMIC BINDING COMPONENT OF ABC TRANSPORTER"/>
    <property type="match status" value="1"/>
</dbReference>
<feature type="domain" description="Solute-binding protein family 5" evidence="1">
    <location>
        <begin position="101"/>
        <end position="189"/>
    </location>
</feature>
<reference evidence="2" key="1">
    <citation type="journal article" date="2014" name="Front. Microbiol.">
        <title>High frequency of phylogenetically diverse reductive dehalogenase-homologous genes in deep subseafloor sedimentary metagenomes.</title>
        <authorList>
            <person name="Kawai M."/>
            <person name="Futagami T."/>
            <person name="Toyoda A."/>
            <person name="Takaki Y."/>
            <person name="Nishi S."/>
            <person name="Hori S."/>
            <person name="Arai W."/>
            <person name="Tsubouchi T."/>
            <person name="Morono Y."/>
            <person name="Uchiyama I."/>
            <person name="Ito T."/>
            <person name="Fujiyama A."/>
            <person name="Inagaki F."/>
            <person name="Takami H."/>
        </authorList>
    </citation>
    <scope>NUCLEOTIDE SEQUENCE</scope>
    <source>
        <strain evidence="2">Expedition CK06-06</strain>
    </source>
</reference>
<accession>X1L6A6</accession>
<sequence>MRAKRILVLLLIGGVLLCASSVSAGKYNEAPMLAELVEQGKLPPVNVRLPEEPVVIEPLEKVGVYGGTWRNWNVVAGATWYVHSQFKYERMVRQKADLSFELEPDLADWWKVSDDNKTYTLHIREGLRWSDGHLFTTEDIDFYWNDIMNNEELRPPLGLRKLAGTLEVVDENTFKLHFEQPDGVFLLLNSLDLFPRIQWHYFPKHYLKQFHSKYTSAADLQAKMKEAGVELWPLLFNQKAAYMKNPELPQVSMFVAEQAPDETGYQVYVRNPYYY</sequence>
<dbReference type="GO" id="GO:0015833">
    <property type="term" value="P:peptide transport"/>
    <property type="evidence" value="ECO:0007669"/>
    <property type="project" value="TreeGrafter"/>
</dbReference>
<dbReference type="InterPro" id="IPR000914">
    <property type="entry name" value="SBP_5_dom"/>
</dbReference>
<evidence type="ECO:0000313" key="2">
    <source>
        <dbReference type="EMBL" id="GAI14493.1"/>
    </source>
</evidence>
<dbReference type="PANTHER" id="PTHR30290:SF62">
    <property type="entry name" value="OLIGOPEPTIDE ABC TRANSPORTER, PERIPLASMIC OLIGOPEPTIDE-BINDING PROTEIN"/>
    <property type="match status" value="1"/>
</dbReference>
<name>X1L6A6_9ZZZZ</name>
<proteinExistence type="predicted"/>
<dbReference type="InterPro" id="IPR039424">
    <property type="entry name" value="SBP_5"/>
</dbReference>
<dbReference type="EMBL" id="BARV01007925">
    <property type="protein sequence ID" value="GAI14493.1"/>
    <property type="molecule type" value="Genomic_DNA"/>
</dbReference>
<gene>
    <name evidence="2" type="ORF">S06H3_16053</name>
</gene>